<gene>
    <name evidence="2" type="ORF">BN1723_010312</name>
</gene>
<dbReference type="SUPFAM" id="SSF51735">
    <property type="entry name" value="NAD(P)-binding Rossmann-fold domains"/>
    <property type="match status" value="1"/>
</dbReference>
<reference evidence="3" key="1">
    <citation type="submission" date="2015-05" db="EMBL/GenBank/DDBJ databases">
        <authorList>
            <person name="Fogelqvist Johan"/>
        </authorList>
    </citation>
    <scope>NUCLEOTIDE SEQUENCE [LARGE SCALE GENOMIC DNA]</scope>
</reference>
<dbReference type="AlphaFoldDB" id="A0A0G4KX13"/>
<dbReference type="EMBL" id="CVQI01004891">
    <property type="protein sequence ID" value="CRK14287.1"/>
    <property type="molecule type" value="Genomic_DNA"/>
</dbReference>
<dbReference type="PANTHER" id="PTHR42840">
    <property type="entry name" value="NAD(P)-BINDING ROSSMANN-FOLD SUPERFAMILY PROTEIN-RELATED"/>
    <property type="match status" value="1"/>
</dbReference>
<dbReference type="InterPro" id="IPR029069">
    <property type="entry name" value="HotDog_dom_sf"/>
</dbReference>
<dbReference type="InterPro" id="IPR036291">
    <property type="entry name" value="NAD(P)-bd_dom_sf"/>
</dbReference>
<dbReference type="SUPFAM" id="SSF54637">
    <property type="entry name" value="Thioesterase/thiol ester dehydrase-isomerase"/>
    <property type="match status" value="1"/>
</dbReference>
<feature type="domain" description="Gfo/Idh/MocA-like oxidoreductase N-terminal" evidence="1">
    <location>
        <begin position="196"/>
        <end position="311"/>
    </location>
</feature>
<protein>
    <recommendedName>
        <fullName evidence="1">Gfo/Idh/MocA-like oxidoreductase N-terminal domain-containing protein</fullName>
    </recommendedName>
</protein>
<dbReference type="GO" id="GO:0016491">
    <property type="term" value="F:oxidoreductase activity"/>
    <property type="evidence" value="ECO:0007669"/>
    <property type="project" value="TreeGrafter"/>
</dbReference>
<evidence type="ECO:0000313" key="2">
    <source>
        <dbReference type="EMBL" id="CRK14287.1"/>
    </source>
</evidence>
<evidence type="ECO:0000313" key="3">
    <source>
        <dbReference type="Proteomes" id="UP000045706"/>
    </source>
</evidence>
<dbReference type="Proteomes" id="UP000045706">
    <property type="component" value="Unassembled WGS sequence"/>
</dbReference>
<name>A0A0G4KX13_VERLO</name>
<accession>A0A0G4KX13</accession>
<dbReference type="PANTHER" id="PTHR42840:SF7">
    <property type="entry name" value="BINDING ROSSMANN FOLD OXIDOREDUCTASE, PUTATIVE (AFU_ORTHOLOGUE AFUA_4G10190)-RELATED"/>
    <property type="match status" value="1"/>
</dbReference>
<dbReference type="Gene3D" id="3.10.129.10">
    <property type="entry name" value="Hotdog Thioesterase"/>
    <property type="match status" value="1"/>
</dbReference>
<evidence type="ECO:0000259" key="1">
    <source>
        <dbReference type="Pfam" id="PF01408"/>
    </source>
</evidence>
<dbReference type="GO" id="GO:0006740">
    <property type="term" value="P:NADPH regeneration"/>
    <property type="evidence" value="ECO:0007669"/>
    <property type="project" value="TreeGrafter"/>
</dbReference>
<organism evidence="2 3">
    <name type="scientific">Verticillium longisporum</name>
    <name type="common">Verticillium dahliae var. longisporum</name>
    <dbReference type="NCBI Taxonomy" id="100787"/>
    <lineage>
        <taxon>Eukaryota</taxon>
        <taxon>Fungi</taxon>
        <taxon>Dikarya</taxon>
        <taxon>Ascomycota</taxon>
        <taxon>Pezizomycotina</taxon>
        <taxon>Sordariomycetes</taxon>
        <taxon>Hypocreomycetidae</taxon>
        <taxon>Glomerellales</taxon>
        <taxon>Plectosphaerellaceae</taxon>
        <taxon>Verticillium</taxon>
    </lineage>
</organism>
<dbReference type="GO" id="GO:0000166">
    <property type="term" value="F:nucleotide binding"/>
    <property type="evidence" value="ECO:0007669"/>
    <property type="project" value="InterPro"/>
</dbReference>
<dbReference type="Gene3D" id="3.30.360.10">
    <property type="entry name" value="Dihydrodipicolinate Reductase, domain 2"/>
    <property type="match status" value="1"/>
</dbReference>
<dbReference type="GO" id="GO:0005737">
    <property type="term" value="C:cytoplasm"/>
    <property type="evidence" value="ECO:0007669"/>
    <property type="project" value="TreeGrafter"/>
</dbReference>
<proteinExistence type="predicted"/>
<dbReference type="Gene3D" id="3.40.50.720">
    <property type="entry name" value="NAD(P)-binding Rossmann-like Domain"/>
    <property type="match status" value="1"/>
</dbReference>
<dbReference type="InterPro" id="IPR000683">
    <property type="entry name" value="Gfo/Idh/MocA-like_OxRdtase_N"/>
</dbReference>
<dbReference type="Pfam" id="PF01408">
    <property type="entry name" value="GFO_IDH_MocA"/>
    <property type="match status" value="1"/>
</dbReference>
<sequence length="561" mass="62232">MDYFKSLPWFDALTKEPGFVSFTPISRSNENYADNEPPKNQVLRQTLNNSDTIPHCTGFYLEERTPPHADGYETKPSAIDKSPKKRLLIPSCSVAYDLRPGLNGFNNSTLQGGLVAVLMDDAMTSLTVLNGETQKRSEGESELPADILDLRKRRAATAYMNVQFRKPIVTPQVVIVTASFVICHSSIFIMSATKKLRVGILGAGEVFQICHGPCLLLMPHLFTLQSIFDISPSNTKHCAEKFNIPHQATSPEEVLSNANVDLVMILTSDDSHGPLAVAAIKAGKFVMIEKPMTLSIPSAQSIIDAEEQAGGSRVFIGYMRRYAPSFLQAFKREVASIPRLLYGRVRDFSGPNANFTSQSGTFAIKPNDFPPGSNAERDSRFEALYAEAFPGQAITDAHRKYCRFLGGLGSHDFSLMRETLGMPERVIGVSVNHPFYSSIMSFRNKDGSPYSVTYESGIDGVPVFDAHLALYGETKRVTIKYDSPYVKGLPVTVEVDEVNEHGEVQHRQVLSSYEDTYTTELQEIYECFVKGKAIKTTPKDALEDITLHDMMYKVWAAGKDE</sequence>